<sequence length="397" mass="43258">MTTEMTFSVAQCLGGDDFLARTFGQRYHISRGAAHDAASVLTWDDLNAILTHHRLDAPRLRLAADGKPLATHLYARPTVTRRQAVWQRLHPADLHQQLAAGATLVLDAVDELHPGAAQLAMQLERWLRTAVQINLYASWTSTEGFGVHWDDHDVVVVQLDGSKRWRLYGPTRVAPMHRDVDAPESPPTDPVAEFVLHAGDVLYLPRGWWHAVAAAAGQASLHLTCGLQTTTGADVIAWLSDCLRIHEVVRSDVPRFGSATDQAAFTEQLAKLVMSELTSPDLLPRFLAARDATEQARLAPSLPYVGAVPPDPALWVQLLVTRPALDTTPEGKVRLTAGGEEWVFAQRARPLLECLMPGFPQRLGNLAEPGGLTLSETALVVSELVNGQIAGIKKGAE</sequence>
<keyword evidence="6" id="KW-1185">Reference proteome</keyword>
<keyword evidence="2" id="KW-0479">Metal-binding</keyword>
<evidence type="ECO:0000256" key="3">
    <source>
        <dbReference type="ARBA" id="ARBA00023004"/>
    </source>
</evidence>
<dbReference type="Proteomes" id="UP001341259">
    <property type="component" value="Chromosome"/>
</dbReference>
<evidence type="ECO:0000256" key="1">
    <source>
        <dbReference type="ARBA" id="ARBA00001954"/>
    </source>
</evidence>
<accession>A0ABZ1NTL7</accession>
<evidence type="ECO:0000313" key="5">
    <source>
        <dbReference type="EMBL" id="WUG94558.1"/>
    </source>
</evidence>
<reference evidence="5 6" key="1">
    <citation type="submission" date="2022-10" db="EMBL/GenBank/DDBJ databases">
        <title>The complete genomes of actinobacterial strains from the NBC collection.</title>
        <authorList>
            <person name="Joergensen T.S."/>
            <person name="Alvarez Arevalo M."/>
            <person name="Sterndorff E.B."/>
            <person name="Faurdal D."/>
            <person name="Vuksanovic O."/>
            <person name="Mourched A.-S."/>
            <person name="Charusanti P."/>
            <person name="Shaw S."/>
            <person name="Blin K."/>
            <person name="Weber T."/>
        </authorList>
    </citation>
    <scope>NUCLEOTIDE SEQUENCE [LARGE SCALE GENOMIC DNA]</scope>
    <source>
        <strain evidence="5 6">NBC_00456</strain>
    </source>
</reference>
<dbReference type="SMART" id="SM00558">
    <property type="entry name" value="JmjC"/>
    <property type="match status" value="1"/>
</dbReference>
<organism evidence="5 6">
    <name type="scientific">Streptomyces violaceus</name>
    <name type="common">Streptomyces venezuelae</name>
    <dbReference type="NCBI Taxonomy" id="1936"/>
    <lineage>
        <taxon>Bacteria</taxon>
        <taxon>Bacillati</taxon>
        <taxon>Actinomycetota</taxon>
        <taxon>Actinomycetes</taxon>
        <taxon>Kitasatosporales</taxon>
        <taxon>Streptomycetaceae</taxon>
        <taxon>Streptomyces</taxon>
    </lineage>
</organism>
<dbReference type="PANTHER" id="PTHR13096">
    <property type="entry name" value="MINA53 MYC INDUCED NUCLEAR ANTIGEN"/>
    <property type="match status" value="1"/>
</dbReference>
<evidence type="ECO:0000256" key="2">
    <source>
        <dbReference type="ARBA" id="ARBA00022723"/>
    </source>
</evidence>
<keyword evidence="3" id="KW-0408">Iron</keyword>
<dbReference type="EMBL" id="CP107906">
    <property type="protein sequence ID" value="WUG94558.1"/>
    <property type="molecule type" value="Genomic_DNA"/>
</dbReference>
<dbReference type="InterPro" id="IPR039994">
    <property type="entry name" value="NO66-like"/>
</dbReference>
<dbReference type="Gene3D" id="2.60.120.650">
    <property type="entry name" value="Cupin"/>
    <property type="match status" value="1"/>
</dbReference>
<dbReference type="PANTHER" id="PTHR13096:SF8">
    <property type="entry name" value="RIBOSOMAL OXYGENASE 1"/>
    <property type="match status" value="1"/>
</dbReference>
<feature type="domain" description="JmjC" evidence="4">
    <location>
        <begin position="87"/>
        <end position="244"/>
    </location>
</feature>
<name>A0ABZ1NTL7_STRVL</name>
<protein>
    <submittedName>
        <fullName evidence="5">Cupin domain-containing protein</fullName>
    </submittedName>
</protein>
<proteinExistence type="predicted"/>
<evidence type="ECO:0000259" key="4">
    <source>
        <dbReference type="PROSITE" id="PS51184"/>
    </source>
</evidence>
<gene>
    <name evidence="5" type="ORF">OHB29_16705</name>
</gene>
<dbReference type="SUPFAM" id="SSF51197">
    <property type="entry name" value="Clavaminate synthase-like"/>
    <property type="match status" value="1"/>
</dbReference>
<dbReference type="PROSITE" id="PS51184">
    <property type="entry name" value="JMJC"/>
    <property type="match status" value="1"/>
</dbReference>
<dbReference type="Pfam" id="PF08007">
    <property type="entry name" value="JmjC_2"/>
    <property type="match status" value="1"/>
</dbReference>
<evidence type="ECO:0000313" key="6">
    <source>
        <dbReference type="Proteomes" id="UP001341259"/>
    </source>
</evidence>
<dbReference type="InterPro" id="IPR003347">
    <property type="entry name" value="JmjC_dom"/>
</dbReference>
<comment type="cofactor">
    <cofactor evidence="1">
        <name>Fe(2+)</name>
        <dbReference type="ChEBI" id="CHEBI:29033"/>
    </cofactor>
</comment>
<dbReference type="RefSeq" id="WP_328339180.1">
    <property type="nucleotide sequence ID" value="NZ_CP107906.1"/>
</dbReference>